<evidence type="ECO:0000313" key="3">
    <source>
        <dbReference type="Proteomes" id="UP000325723"/>
    </source>
</evidence>
<sequence length="137" mass="14770">MKIKNLLLLAFVSVFAGMATAGTLTIKAPPKGLLLHTSAGKLEYGDKDLILTGVSVTNGYISPDLEGDIIGFVDLFHSEGAEWLYGNHIACTMDGKYSVKMKIVGFKEETCNGDSKKLTQLRTEGANDVVITFTKNP</sequence>
<keyword evidence="1" id="KW-0732">Signal</keyword>
<dbReference type="EMBL" id="CABVIE010000001">
    <property type="protein sequence ID" value="VVO52581.1"/>
    <property type="molecule type" value="Genomic_DNA"/>
</dbReference>
<dbReference type="RefSeq" id="WP_150756829.1">
    <property type="nucleotide sequence ID" value="NZ_CABVIE010000001.1"/>
</dbReference>
<organism evidence="2 3">
    <name type="scientific">Pseudomonas fluorescens</name>
    <dbReference type="NCBI Taxonomy" id="294"/>
    <lineage>
        <taxon>Bacteria</taxon>
        <taxon>Pseudomonadati</taxon>
        <taxon>Pseudomonadota</taxon>
        <taxon>Gammaproteobacteria</taxon>
        <taxon>Pseudomonadales</taxon>
        <taxon>Pseudomonadaceae</taxon>
        <taxon>Pseudomonas</taxon>
    </lineage>
</organism>
<reference evidence="2 3" key="1">
    <citation type="submission" date="2019-09" db="EMBL/GenBank/DDBJ databases">
        <authorList>
            <person name="Chandra G."/>
            <person name="Truman W A."/>
        </authorList>
    </citation>
    <scope>NUCLEOTIDE SEQUENCE [LARGE SCALE GENOMIC DNA]</scope>
    <source>
        <strain evidence="2">PS900</strain>
    </source>
</reference>
<evidence type="ECO:0008006" key="4">
    <source>
        <dbReference type="Google" id="ProtNLM"/>
    </source>
</evidence>
<evidence type="ECO:0000256" key="1">
    <source>
        <dbReference type="SAM" id="SignalP"/>
    </source>
</evidence>
<comment type="caution">
    <text evidence="2">The sequence shown here is derived from an EMBL/GenBank/DDBJ whole genome shotgun (WGS) entry which is preliminary data.</text>
</comment>
<accession>A0A8H2NP61</accession>
<feature type="chain" id="PRO_5034519905" description="Lipoprotein" evidence="1">
    <location>
        <begin position="22"/>
        <end position="137"/>
    </location>
</feature>
<dbReference type="Proteomes" id="UP000325723">
    <property type="component" value="Unassembled WGS sequence"/>
</dbReference>
<proteinExistence type="predicted"/>
<protein>
    <recommendedName>
        <fullName evidence="4">Lipoprotein</fullName>
    </recommendedName>
</protein>
<gene>
    <name evidence="2" type="ORF">PS900_00376</name>
</gene>
<evidence type="ECO:0000313" key="2">
    <source>
        <dbReference type="EMBL" id="VVO52581.1"/>
    </source>
</evidence>
<dbReference type="AlphaFoldDB" id="A0A8H2NP61"/>
<feature type="signal peptide" evidence="1">
    <location>
        <begin position="1"/>
        <end position="21"/>
    </location>
</feature>
<name>A0A8H2NP61_PSEFL</name>